<dbReference type="Proteomes" id="UP001652626">
    <property type="component" value="Chromosome 17"/>
</dbReference>
<organism evidence="2 3">
    <name type="scientific">Vanessa tameamea</name>
    <name type="common">Kamehameha butterfly</name>
    <dbReference type="NCBI Taxonomy" id="334116"/>
    <lineage>
        <taxon>Eukaryota</taxon>
        <taxon>Metazoa</taxon>
        <taxon>Ecdysozoa</taxon>
        <taxon>Arthropoda</taxon>
        <taxon>Hexapoda</taxon>
        <taxon>Insecta</taxon>
        <taxon>Pterygota</taxon>
        <taxon>Neoptera</taxon>
        <taxon>Endopterygota</taxon>
        <taxon>Lepidoptera</taxon>
        <taxon>Glossata</taxon>
        <taxon>Ditrysia</taxon>
        <taxon>Papilionoidea</taxon>
        <taxon>Nymphalidae</taxon>
        <taxon>Nymphalinae</taxon>
        <taxon>Vanessa</taxon>
    </lineage>
</organism>
<feature type="region of interest" description="Disordered" evidence="1">
    <location>
        <begin position="314"/>
        <end position="333"/>
    </location>
</feature>
<feature type="region of interest" description="Disordered" evidence="1">
    <location>
        <begin position="388"/>
        <end position="415"/>
    </location>
</feature>
<accession>A0ABM4AQJ0</accession>
<feature type="compositionally biased region" description="Polar residues" evidence="1">
    <location>
        <begin position="204"/>
        <end position="215"/>
    </location>
</feature>
<reference evidence="3" key="1">
    <citation type="submission" date="2025-08" db="UniProtKB">
        <authorList>
            <consortium name="RefSeq"/>
        </authorList>
    </citation>
    <scope>IDENTIFICATION</scope>
    <source>
        <tissue evidence="3">Whole body</tissue>
    </source>
</reference>
<proteinExistence type="predicted"/>
<feature type="region of interest" description="Disordered" evidence="1">
    <location>
        <begin position="204"/>
        <end position="232"/>
    </location>
</feature>
<protein>
    <submittedName>
        <fullName evidence="3">Uncharacterized protein LOC113400468 isoform X1</fullName>
    </submittedName>
</protein>
<gene>
    <name evidence="3" type="primary">LOC113400468</name>
</gene>
<feature type="compositionally biased region" description="Basic and acidic residues" evidence="1">
    <location>
        <begin position="353"/>
        <end position="365"/>
    </location>
</feature>
<evidence type="ECO:0000313" key="3">
    <source>
        <dbReference type="RefSeq" id="XP_064073570.1"/>
    </source>
</evidence>
<evidence type="ECO:0000313" key="2">
    <source>
        <dbReference type="Proteomes" id="UP001652626"/>
    </source>
</evidence>
<keyword evidence="2" id="KW-1185">Reference proteome</keyword>
<dbReference type="GeneID" id="113400468"/>
<feature type="compositionally biased region" description="Polar residues" evidence="1">
    <location>
        <begin position="222"/>
        <end position="232"/>
    </location>
</feature>
<evidence type="ECO:0000256" key="1">
    <source>
        <dbReference type="SAM" id="MobiDB-lite"/>
    </source>
</evidence>
<sequence length="415" mass="45284">MVQTNAYTDVVELCALLQCLGFSIKSLETTDVSISQDGATRTVVINCQASGFHVVMESTNATCSCPMVPTHQNSGFWEVSGVTGGKQYSKECGSALLGSLPKEHRERLTSQLQDIVRCIKEHNESDGEKHKESVGNKSASMIELKTPEKRHYQITSQTPTRYRSLDTLTTGGIAPEQLPTPGPLLKDTIEDNADGKKVLMCQRQSTYTLSSTPGSSRRRNKTSSPIQMPSSSVLESLMGAEKTAEDLRNKISNVIKEIIEDGKLDSSMSSLALDVSKISLLRGTESSKIQFASSPNLSGLVVQDECMKRLKRVDSASTSNLAPKPPPKDGKMAKLRRISPNLFKLRNSPNVAKTDKEKTTHDPKSSKLNSLFKPRIVTPVRVAKTTTAANANLSSSRKKFSNVKSTIPRPASKKE</sequence>
<dbReference type="RefSeq" id="XP_064073570.1">
    <property type="nucleotide sequence ID" value="XM_064217500.1"/>
</dbReference>
<name>A0ABM4AQJ0_VANTA</name>
<feature type="region of interest" description="Disordered" evidence="1">
    <location>
        <begin position="346"/>
        <end position="372"/>
    </location>
</feature>